<dbReference type="Proteomes" id="UP001521931">
    <property type="component" value="Unassembled WGS sequence"/>
</dbReference>
<proteinExistence type="predicted"/>
<evidence type="ECO:0000313" key="2">
    <source>
        <dbReference type="EMBL" id="MCG7323062.1"/>
    </source>
</evidence>
<feature type="transmembrane region" description="Helical" evidence="1">
    <location>
        <begin position="20"/>
        <end position="47"/>
    </location>
</feature>
<keyword evidence="3" id="KW-1185">Reference proteome</keyword>
<organism evidence="2 3">
    <name type="scientific">Arsenicicoccus bolidensis</name>
    <dbReference type="NCBI Taxonomy" id="229480"/>
    <lineage>
        <taxon>Bacteria</taxon>
        <taxon>Bacillati</taxon>
        <taxon>Actinomycetota</taxon>
        <taxon>Actinomycetes</taxon>
        <taxon>Micrococcales</taxon>
        <taxon>Intrasporangiaceae</taxon>
        <taxon>Arsenicicoccus</taxon>
    </lineage>
</organism>
<dbReference type="PROSITE" id="PS51318">
    <property type="entry name" value="TAT"/>
    <property type="match status" value="1"/>
</dbReference>
<evidence type="ECO:0000313" key="3">
    <source>
        <dbReference type="Proteomes" id="UP001521931"/>
    </source>
</evidence>
<dbReference type="RefSeq" id="WP_239265570.1">
    <property type="nucleotide sequence ID" value="NZ_JAKRCV010000056.1"/>
</dbReference>
<dbReference type="InterPro" id="IPR006311">
    <property type="entry name" value="TAT_signal"/>
</dbReference>
<comment type="caution">
    <text evidence="2">The sequence shown here is derived from an EMBL/GenBank/DDBJ whole genome shotgun (WGS) entry which is preliminary data.</text>
</comment>
<accession>A0ABS9Q5D1</accession>
<keyword evidence="1" id="KW-0812">Transmembrane</keyword>
<evidence type="ECO:0000256" key="1">
    <source>
        <dbReference type="SAM" id="Phobius"/>
    </source>
</evidence>
<protein>
    <submittedName>
        <fullName evidence="2">Uncharacterized protein</fullName>
    </submittedName>
</protein>
<keyword evidence="1" id="KW-0472">Membrane</keyword>
<gene>
    <name evidence="2" type="ORF">MHL29_14345</name>
</gene>
<sequence length="53" mass="5438">MTTSPLDALADRQGPLSRRSFRWLLAGGTVSAFGGALTSVAGALAVLERHSPA</sequence>
<keyword evidence="1" id="KW-1133">Transmembrane helix</keyword>
<dbReference type="EMBL" id="JAKRCV010000056">
    <property type="protein sequence ID" value="MCG7323062.1"/>
    <property type="molecule type" value="Genomic_DNA"/>
</dbReference>
<reference evidence="2 3" key="1">
    <citation type="submission" date="2022-02" db="EMBL/GenBank/DDBJ databases">
        <title>Uncovering new skin microbiome diversity through culturing and metagenomics.</title>
        <authorList>
            <person name="Conlan S."/>
            <person name="Deming C."/>
            <person name="Nisc Comparative Sequencing Program N."/>
            <person name="Segre J.A."/>
        </authorList>
    </citation>
    <scope>NUCLEOTIDE SEQUENCE [LARGE SCALE GENOMIC DNA]</scope>
    <source>
        <strain evidence="2 3">ACRQZ</strain>
    </source>
</reference>
<name>A0ABS9Q5D1_9MICO</name>